<dbReference type="Proteomes" id="UP000000483">
    <property type="component" value="Chromosome"/>
</dbReference>
<keyword evidence="5" id="KW-0012">Acyltransferase</keyword>
<reference evidence="5 6" key="1">
    <citation type="journal article" date="2011" name="Stand. Genomic Sci.">
        <title>Complete genome sequence of the acetate-degrading sulfate reducer Desulfobacca acetoxidans type strain (ASRB2).</title>
        <authorList>
            <person name="Goker M."/>
            <person name="Teshima H."/>
            <person name="Lapidus A."/>
            <person name="Nolan M."/>
            <person name="Lucas S."/>
            <person name="Hammon N."/>
            <person name="Deshpande S."/>
            <person name="Cheng J.F."/>
            <person name="Tapia R."/>
            <person name="Han C."/>
            <person name="Goodwin L."/>
            <person name="Pitluck S."/>
            <person name="Huntemann M."/>
            <person name="Liolios K."/>
            <person name="Ivanova N."/>
            <person name="Pagani I."/>
            <person name="Mavromatis K."/>
            <person name="Ovchinikova G."/>
            <person name="Pati A."/>
            <person name="Chen A."/>
            <person name="Palaniappan K."/>
            <person name="Land M."/>
            <person name="Hauser L."/>
            <person name="Brambilla E.M."/>
            <person name="Rohde M."/>
            <person name="Spring S."/>
            <person name="Detter J.C."/>
            <person name="Woyke T."/>
            <person name="Bristow J."/>
            <person name="Eisen J.A."/>
            <person name="Markowitz V."/>
            <person name="Hugenholtz P."/>
            <person name="Kyrpides N.C."/>
            <person name="Klenk H.P."/>
        </authorList>
    </citation>
    <scope>NUCLEOTIDE SEQUENCE [LARGE SCALE GENOMIC DNA]</scope>
    <source>
        <strain evidence="6">ATCC 700848 / DSM 11109 / ASRB2</strain>
    </source>
</reference>
<proteinExistence type="inferred from homology"/>
<dbReference type="PANTHER" id="PTHR43300:SF7">
    <property type="entry name" value="UDP-N-ACETYLBACILLOSAMINE N-ACETYLTRANSFERASE"/>
    <property type="match status" value="1"/>
</dbReference>
<evidence type="ECO:0000313" key="6">
    <source>
        <dbReference type="Proteomes" id="UP000000483"/>
    </source>
</evidence>
<dbReference type="InterPro" id="IPR011004">
    <property type="entry name" value="Trimer_LpxA-like_sf"/>
</dbReference>
<dbReference type="RefSeq" id="WP_013705247.1">
    <property type="nucleotide sequence ID" value="NC_015388.1"/>
</dbReference>
<dbReference type="InterPro" id="IPR020019">
    <property type="entry name" value="AcTrfase_PglD-like"/>
</dbReference>
<dbReference type="SUPFAM" id="SSF51161">
    <property type="entry name" value="Trimeric LpxA-like enzymes"/>
    <property type="match status" value="1"/>
</dbReference>
<dbReference type="EMBL" id="CP002629">
    <property type="protein sequence ID" value="AEB08134.1"/>
    <property type="molecule type" value="Genomic_DNA"/>
</dbReference>
<comment type="similarity">
    <text evidence="1">Belongs to the transferase hexapeptide repeat family.</text>
</comment>
<protein>
    <submittedName>
        <fullName evidence="5">Sugar O-acyltransferase, sialic acid O-acetyltransferase NeuD family</fullName>
    </submittedName>
</protein>
<evidence type="ECO:0000256" key="2">
    <source>
        <dbReference type="PIRSR" id="PIRSR620019-1"/>
    </source>
</evidence>
<dbReference type="STRING" id="880072.Desac_0242"/>
<name>F2NEE4_DESAR</name>
<dbReference type="InterPro" id="IPR050179">
    <property type="entry name" value="Trans_hexapeptide_repeat"/>
</dbReference>
<accession>F2NEE4</accession>
<dbReference type="InterPro" id="IPR041561">
    <property type="entry name" value="PglD_N"/>
</dbReference>
<dbReference type="KEGG" id="dao:Desac_0242"/>
<dbReference type="AlphaFoldDB" id="F2NEE4"/>
<gene>
    <name evidence="5" type="ordered locus">Desac_0242</name>
</gene>
<keyword evidence="5" id="KW-0808">Transferase</keyword>
<feature type="binding site" evidence="3">
    <location>
        <begin position="32"/>
        <end position="33"/>
    </location>
    <ligand>
        <name>substrate</name>
    </ligand>
</feature>
<sequence>MSKVLIIGASGHARVCLEILEAAGRDVLGFFDDDPNLQGVFLHGYPIFGRISDSAPILADKSLEYFVAIGNNHDRKKIASMVQQHCNHGPINAIHPLTVISPRIQMGMGNFIAPGVIINTGTLLGDYVILNTGATIDHDNIIHSYAQISPGCNLAGHVTIEEGAFIGTGAIIIPGKTIGAYATIGAGAVVIDDIPAHCTAVGVPARIIRQNHSSHFKVAMYAE</sequence>
<dbReference type="CDD" id="cd03360">
    <property type="entry name" value="LbH_AT_putative"/>
    <property type="match status" value="1"/>
</dbReference>
<dbReference type="InterPro" id="IPR001451">
    <property type="entry name" value="Hexapep"/>
</dbReference>
<feature type="binding site" evidence="3">
    <location>
        <position position="70"/>
    </location>
    <ligand>
        <name>substrate</name>
    </ligand>
</feature>
<organism evidence="5 6">
    <name type="scientific">Desulfobacca acetoxidans (strain ATCC 700848 / DSM 11109 / ASRB2)</name>
    <dbReference type="NCBI Taxonomy" id="880072"/>
    <lineage>
        <taxon>Bacteria</taxon>
        <taxon>Pseudomonadati</taxon>
        <taxon>Thermodesulfobacteriota</taxon>
        <taxon>Desulfobaccia</taxon>
        <taxon>Desulfobaccales</taxon>
        <taxon>Desulfobaccaceae</taxon>
        <taxon>Desulfobacca</taxon>
    </lineage>
</organism>
<dbReference type="Pfam" id="PF00132">
    <property type="entry name" value="Hexapep"/>
    <property type="match status" value="1"/>
</dbReference>
<dbReference type="Gene3D" id="2.160.10.10">
    <property type="entry name" value="Hexapeptide repeat proteins"/>
    <property type="match status" value="1"/>
</dbReference>
<evidence type="ECO:0000256" key="3">
    <source>
        <dbReference type="PIRSR" id="PIRSR620019-2"/>
    </source>
</evidence>
<evidence type="ECO:0000313" key="5">
    <source>
        <dbReference type="EMBL" id="AEB08134.1"/>
    </source>
</evidence>
<reference evidence="6" key="2">
    <citation type="submission" date="2011-03" db="EMBL/GenBank/DDBJ databases">
        <title>The complete genome of Desulfobacca acetoxidans DSM 11109.</title>
        <authorList>
            <consortium name="US DOE Joint Genome Institute (JGI-PGF)"/>
            <person name="Lucas S."/>
            <person name="Copeland A."/>
            <person name="Lapidus A."/>
            <person name="Bruce D."/>
            <person name="Goodwin L."/>
            <person name="Pitluck S."/>
            <person name="Peters L."/>
            <person name="Kyrpides N."/>
            <person name="Mavromatis K."/>
            <person name="Ivanova N."/>
            <person name="Ovchinnikova G."/>
            <person name="Teshima H."/>
            <person name="Detter J.C."/>
            <person name="Han C."/>
            <person name="Land M."/>
            <person name="Hauser L."/>
            <person name="Markowitz V."/>
            <person name="Cheng J.-F."/>
            <person name="Hugenholtz P."/>
            <person name="Woyke T."/>
            <person name="Wu D."/>
            <person name="Spring S."/>
            <person name="Schueler E."/>
            <person name="Brambilla E."/>
            <person name="Klenk H.-P."/>
            <person name="Eisen J.A."/>
        </authorList>
    </citation>
    <scope>NUCLEOTIDE SEQUENCE [LARGE SCALE GENOMIC DNA]</scope>
    <source>
        <strain evidence="6">ATCC 700848 / DSM 11109 / ASRB2</strain>
    </source>
</reference>
<dbReference type="NCBIfam" id="TIGR03570">
    <property type="entry name" value="NeuD_NnaD"/>
    <property type="match status" value="1"/>
</dbReference>
<feature type="domain" description="PglD N-terminal" evidence="4">
    <location>
        <begin position="3"/>
        <end position="81"/>
    </location>
</feature>
<evidence type="ECO:0000259" key="4">
    <source>
        <dbReference type="Pfam" id="PF17836"/>
    </source>
</evidence>
<feature type="binding site" evidence="3">
    <location>
        <begin position="10"/>
        <end position="12"/>
    </location>
    <ligand>
        <name>substrate</name>
    </ligand>
</feature>
<feature type="active site" description="Proton acceptor" evidence="2">
    <location>
        <position position="138"/>
    </location>
</feature>
<dbReference type="OrthoDB" id="9801456at2"/>
<feature type="site" description="Increases basicity of active site His" evidence="2">
    <location>
        <position position="139"/>
    </location>
</feature>
<dbReference type="Gene3D" id="3.40.50.20">
    <property type="match status" value="1"/>
</dbReference>
<dbReference type="Pfam" id="PF17836">
    <property type="entry name" value="PglD_N"/>
    <property type="match status" value="1"/>
</dbReference>
<dbReference type="PANTHER" id="PTHR43300">
    <property type="entry name" value="ACETYLTRANSFERASE"/>
    <property type="match status" value="1"/>
</dbReference>
<keyword evidence="6" id="KW-1185">Reference proteome</keyword>
<dbReference type="eggNOG" id="COG1045">
    <property type="taxonomic scope" value="Bacteria"/>
</dbReference>
<dbReference type="GO" id="GO:0016746">
    <property type="term" value="F:acyltransferase activity"/>
    <property type="evidence" value="ECO:0007669"/>
    <property type="project" value="UniProtKB-KW"/>
</dbReference>
<dbReference type="HOGENOM" id="CLU_081811_2_0_7"/>
<evidence type="ECO:0000256" key="1">
    <source>
        <dbReference type="ARBA" id="ARBA00007274"/>
    </source>
</evidence>